<dbReference type="InterPro" id="IPR009081">
    <property type="entry name" value="PP-bd_ACP"/>
</dbReference>
<proteinExistence type="predicted"/>
<protein>
    <submittedName>
        <fullName evidence="2">Phosphopantetheine-binding protein</fullName>
    </submittedName>
</protein>
<dbReference type="KEGG" id="vpy:HZI73_16720"/>
<gene>
    <name evidence="2" type="ORF">HZI73_16720</name>
</gene>
<keyword evidence="3" id="KW-1185">Reference proteome</keyword>
<dbReference type="AlphaFoldDB" id="A0A8J8MLE3"/>
<accession>A0A8J8MLE3</accession>
<dbReference type="InterPro" id="IPR036736">
    <property type="entry name" value="ACP-like_sf"/>
</dbReference>
<dbReference type="RefSeq" id="WP_212694522.1">
    <property type="nucleotide sequence ID" value="NZ_CP058649.1"/>
</dbReference>
<name>A0A8J8MLE3_9FIRM</name>
<evidence type="ECO:0000259" key="1">
    <source>
        <dbReference type="Pfam" id="PF00550"/>
    </source>
</evidence>
<evidence type="ECO:0000313" key="2">
    <source>
        <dbReference type="EMBL" id="QUI23835.1"/>
    </source>
</evidence>
<sequence length="83" mass="9525">MLKYEKEIRELLANNIQFTNDLNNVEIDTGLQIIGLNSVSFIKTVIDIEKKFDIEFPDDKLSLKALGTIRDLCEVLQSILEKL</sequence>
<dbReference type="EMBL" id="CP058649">
    <property type="protein sequence ID" value="QUI23835.1"/>
    <property type="molecule type" value="Genomic_DNA"/>
</dbReference>
<feature type="domain" description="Carrier" evidence="1">
    <location>
        <begin position="8"/>
        <end position="75"/>
    </location>
</feature>
<dbReference type="Gene3D" id="1.10.1200.10">
    <property type="entry name" value="ACP-like"/>
    <property type="match status" value="1"/>
</dbReference>
<dbReference type="SUPFAM" id="SSF47336">
    <property type="entry name" value="ACP-like"/>
    <property type="match status" value="1"/>
</dbReference>
<reference evidence="2" key="1">
    <citation type="submission" date="2020-07" db="EMBL/GenBank/DDBJ databases">
        <title>Vallitalea pronyensis genome.</title>
        <authorList>
            <person name="Postec A."/>
        </authorList>
    </citation>
    <scope>NUCLEOTIDE SEQUENCE</scope>
    <source>
        <strain evidence="2">FatNI3</strain>
    </source>
</reference>
<evidence type="ECO:0000313" key="3">
    <source>
        <dbReference type="Proteomes" id="UP000683246"/>
    </source>
</evidence>
<organism evidence="2 3">
    <name type="scientific">Vallitalea pronyensis</name>
    <dbReference type="NCBI Taxonomy" id="1348613"/>
    <lineage>
        <taxon>Bacteria</taxon>
        <taxon>Bacillati</taxon>
        <taxon>Bacillota</taxon>
        <taxon>Clostridia</taxon>
        <taxon>Lachnospirales</taxon>
        <taxon>Vallitaleaceae</taxon>
        <taxon>Vallitalea</taxon>
    </lineage>
</organism>
<dbReference type="Proteomes" id="UP000683246">
    <property type="component" value="Chromosome"/>
</dbReference>
<dbReference type="Pfam" id="PF00550">
    <property type="entry name" value="PP-binding"/>
    <property type="match status" value="1"/>
</dbReference>